<dbReference type="GO" id="GO:0005829">
    <property type="term" value="C:cytosol"/>
    <property type="evidence" value="ECO:0007669"/>
    <property type="project" value="GOC"/>
</dbReference>
<dbReference type="Pfam" id="PF10475">
    <property type="entry name" value="Vps54_N"/>
    <property type="match status" value="1"/>
</dbReference>
<evidence type="ECO:0000256" key="4">
    <source>
        <dbReference type="SAM" id="MobiDB-lite"/>
    </source>
</evidence>
<dbReference type="InterPro" id="IPR040047">
    <property type="entry name" value="VPS50"/>
</dbReference>
<organism evidence="6 7">
    <name type="scientific">Halocaridina rubra</name>
    <name type="common">Hawaiian red shrimp</name>
    <dbReference type="NCBI Taxonomy" id="373956"/>
    <lineage>
        <taxon>Eukaryota</taxon>
        <taxon>Metazoa</taxon>
        <taxon>Ecdysozoa</taxon>
        <taxon>Arthropoda</taxon>
        <taxon>Crustacea</taxon>
        <taxon>Multicrustacea</taxon>
        <taxon>Malacostraca</taxon>
        <taxon>Eumalacostraca</taxon>
        <taxon>Eucarida</taxon>
        <taxon>Decapoda</taxon>
        <taxon>Pleocyemata</taxon>
        <taxon>Caridea</taxon>
        <taxon>Atyoidea</taxon>
        <taxon>Atyidae</taxon>
        <taxon>Halocaridina</taxon>
    </lineage>
</organism>
<feature type="compositionally biased region" description="Acidic residues" evidence="4">
    <location>
        <begin position="568"/>
        <end position="579"/>
    </location>
</feature>
<feature type="region of interest" description="Disordered" evidence="4">
    <location>
        <begin position="556"/>
        <end position="611"/>
    </location>
</feature>
<evidence type="ECO:0000256" key="1">
    <source>
        <dbReference type="ARBA" id="ARBA00022448"/>
    </source>
</evidence>
<feature type="domain" description="Vacuolar protein sorting-associated protein 54 N-terminal" evidence="5">
    <location>
        <begin position="66"/>
        <end position="364"/>
    </location>
</feature>
<keyword evidence="7" id="KW-1185">Reference proteome</keyword>
<comment type="caution">
    <text evidence="6">The sequence shown here is derived from an EMBL/GenBank/DDBJ whole genome shotgun (WGS) entry which is preliminary data.</text>
</comment>
<keyword evidence="2" id="KW-0653">Protein transport</keyword>
<dbReference type="GO" id="GO:0032456">
    <property type="term" value="P:endocytic recycling"/>
    <property type="evidence" value="ECO:0007669"/>
    <property type="project" value="InterPro"/>
</dbReference>
<keyword evidence="3" id="KW-0175">Coiled coil</keyword>
<evidence type="ECO:0000256" key="2">
    <source>
        <dbReference type="ARBA" id="ARBA00022927"/>
    </source>
</evidence>
<dbReference type="GO" id="GO:0000149">
    <property type="term" value="F:SNARE binding"/>
    <property type="evidence" value="ECO:0007669"/>
    <property type="project" value="TreeGrafter"/>
</dbReference>
<name>A0AAN8WY04_HALRR</name>
<dbReference type="EMBL" id="JAXCGZ010013273">
    <property type="protein sequence ID" value="KAK7073022.1"/>
    <property type="molecule type" value="Genomic_DNA"/>
</dbReference>
<reference evidence="6 7" key="1">
    <citation type="submission" date="2023-11" db="EMBL/GenBank/DDBJ databases">
        <title>Halocaridina rubra genome assembly.</title>
        <authorList>
            <person name="Smith C."/>
        </authorList>
    </citation>
    <scope>NUCLEOTIDE SEQUENCE [LARGE SCALE GENOMIC DNA]</scope>
    <source>
        <strain evidence="6">EP-1</strain>
        <tissue evidence="6">Whole</tissue>
    </source>
</reference>
<dbReference type="InterPro" id="IPR019515">
    <property type="entry name" value="VPS54_N"/>
</dbReference>
<accession>A0AAN8WY04</accession>
<sequence length="611" mass="69903">MDIKEKFKSFIDKQKISLKPTSPVQNAEYLTFDDFEGKTAVTAQLLRKSSTLNEHLLTPEAEQAVIDSIEKVYFESGSGDVGEHELSKFPEVIDTHFINGMRSRLRKQQTIVSRRVSDLIMQKQGMCSEEMEKVTELQKTIIEGVALCMEGRKKLALGRSQFTSASLGILANYSKRQKIASVIRSLRTIRTLQMTDVQLQNLLKAEDYPGAIQLLLECQRAAATFKHFTCISELSTKLQDTLEGAEEQLDVALTKVVANFNASNYEKLQIAYGLLGKTQTLMDQLHMHLTSHIHNSAFTIVLGYVELYNSNIGTNNTIGSSSYSKLQYSELCKNVHEESFLPCLLDLSRCMWNVLRSYRCIISWHENSNEQNSQCNTPESQTSEPENYQRYVKQKLEHGLYRIWQDVQAKVRTFILATDLSHFKFEDFLRVLDVINKLIDVGESFCGSRSETLRESIKKQSLNYFRNHHRARMEELRMFLENEGWEPCPVKSTFSIYQLMEFRFLRGRDAGYNKMTPSSSPVKKPGNGTGKADIFEQYGTENSPFDITAEETIEEDIMVNGESNESIDICDEDSDEDVPDELKRDYVDELTGEPPHPHPRRKMDHSKISNS</sequence>
<keyword evidence="1" id="KW-0813">Transport</keyword>
<dbReference type="PANTHER" id="PTHR13258">
    <property type="entry name" value="SYNDETIN"/>
    <property type="match status" value="1"/>
</dbReference>
<dbReference type="PANTHER" id="PTHR13258:SF0">
    <property type="entry name" value="SYNDETIN"/>
    <property type="match status" value="1"/>
</dbReference>
<dbReference type="Proteomes" id="UP001381693">
    <property type="component" value="Unassembled WGS sequence"/>
</dbReference>
<evidence type="ECO:0000313" key="7">
    <source>
        <dbReference type="Proteomes" id="UP001381693"/>
    </source>
</evidence>
<proteinExistence type="predicted"/>
<dbReference type="AlphaFoldDB" id="A0AAN8WY04"/>
<protein>
    <recommendedName>
        <fullName evidence="5">Vacuolar protein sorting-associated protein 54 N-terminal domain-containing protein</fullName>
    </recommendedName>
</protein>
<evidence type="ECO:0000313" key="6">
    <source>
        <dbReference type="EMBL" id="KAK7073022.1"/>
    </source>
</evidence>
<evidence type="ECO:0000256" key="3">
    <source>
        <dbReference type="ARBA" id="ARBA00023054"/>
    </source>
</evidence>
<dbReference type="GO" id="GO:1990745">
    <property type="term" value="C:EARP complex"/>
    <property type="evidence" value="ECO:0007669"/>
    <property type="project" value="InterPro"/>
</dbReference>
<dbReference type="GO" id="GO:0015031">
    <property type="term" value="P:protein transport"/>
    <property type="evidence" value="ECO:0007669"/>
    <property type="project" value="UniProtKB-KW"/>
</dbReference>
<dbReference type="GO" id="GO:0042147">
    <property type="term" value="P:retrograde transport, endosome to Golgi"/>
    <property type="evidence" value="ECO:0007669"/>
    <property type="project" value="InterPro"/>
</dbReference>
<gene>
    <name evidence="6" type="ORF">SK128_015096</name>
</gene>
<evidence type="ECO:0000259" key="5">
    <source>
        <dbReference type="Pfam" id="PF10475"/>
    </source>
</evidence>